<evidence type="ECO:0000256" key="4">
    <source>
        <dbReference type="ARBA" id="ARBA00061401"/>
    </source>
</evidence>
<keyword evidence="8" id="KW-1185">Reference proteome</keyword>
<dbReference type="InterPro" id="IPR005235">
    <property type="entry name" value="YmdB-like"/>
</dbReference>
<feature type="active site" description="Proton donor" evidence="5">
    <location>
        <position position="66"/>
    </location>
</feature>
<dbReference type="RefSeq" id="WP_096600955.1">
    <property type="nucleotide sequence ID" value="NZ_OBEN01000002.1"/>
</dbReference>
<dbReference type="GO" id="GO:0046872">
    <property type="term" value="F:metal ion binding"/>
    <property type="evidence" value="ECO:0007669"/>
    <property type="project" value="UniProtKB-KW"/>
</dbReference>
<evidence type="ECO:0000313" key="7">
    <source>
        <dbReference type="EMBL" id="SNZ13025.1"/>
    </source>
</evidence>
<dbReference type="AlphaFoldDB" id="A0A285NU95"/>
<dbReference type="InterPro" id="IPR029052">
    <property type="entry name" value="Metallo-depent_PP-like"/>
</dbReference>
<keyword evidence="2" id="KW-0378">Hydrolase</keyword>
<organism evidence="7 8">
    <name type="scientific">Hydrogenobacter hydrogenophilus</name>
    <dbReference type="NCBI Taxonomy" id="35835"/>
    <lineage>
        <taxon>Bacteria</taxon>
        <taxon>Pseudomonadati</taxon>
        <taxon>Aquificota</taxon>
        <taxon>Aquificia</taxon>
        <taxon>Aquificales</taxon>
        <taxon>Aquificaceae</taxon>
        <taxon>Hydrogenobacter</taxon>
    </lineage>
</organism>
<dbReference type="Gene3D" id="3.60.21.10">
    <property type="match status" value="1"/>
</dbReference>
<feature type="binding site" evidence="6">
    <location>
        <position position="38"/>
    </location>
    <ligand>
        <name>Fe cation</name>
        <dbReference type="ChEBI" id="CHEBI:24875"/>
        <label>1</label>
    </ligand>
</feature>
<dbReference type="Proteomes" id="UP000218627">
    <property type="component" value="Unassembled WGS sequence"/>
</dbReference>
<keyword evidence="1 6" id="KW-0479">Metal-binding</keyword>
<dbReference type="OrthoDB" id="9801109at2"/>
<dbReference type="NCBIfam" id="TIGR00282">
    <property type="entry name" value="TIGR00282 family metallophosphoesterase"/>
    <property type="match status" value="1"/>
</dbReference>
<dbReference type="PANTHER" id="PTHR36303">
    <property type="entry name" value="2',3'-CYCLIC-NUCLEOTIDE 2'-PHOSPHODIESTERASE"/>
    <property type="match status" value="1"/>
</dbReference>
<dbReference type="EMBL" id="OBEN01000002">
    <property type="protein sequence ID" value="SNZ13025.1"/>
    <property type="molecule type" value="Genomic_DNA"/>
</dbReference>
<gene>
    <name evidence="7" type="ORF">SAMN06265353_0593</name>
</gene>
<feature type="binding site" evidence="6">
    <location>
        <position position="37"/>
    </location>
    <ligand>
        <name>Fe cation</name>
        <dbReference type="ChEBI" id="CHEBI:24875"/>
        <label>1</label>
    </ligand>
</feature>
<accession>A0A285NU95</accession>
<dbReference type="PANTHER" id="PTHR36303:SF1">
    <property type="entry name" value="2',3'-CYCLIC-NUCLEOTIDE 2'-PHOSPHODIESTERASE"/>
    <property type="match status" value="1"/>
</dbReference>
<dbReference type="GO" id="GO:0004113">
    <property type="term" value="F:2',3'-cyclic-nucleotide 3'-phosphodiesterase activity"/>
    <property type="evidence" value="ECO:0007669"/>
    <property type="project" value="TreeGrafter"/>
</dbReference>
<dbReference type="SUPFAM" id="SSF56300">
    <property type="entry name" value="Metallo-dependent phosphatases"/>
    <property type="match status" value="1"/>
</dbReference>
<feature type="binding site" evidence="6">
    <location>
        <position position="149"/>
    </location>
    <ligand>
        <name>Fe cation</name>
        <dbReference type="ChEBI" id="CHEBI:24875"/>
        <label>2</label>
    </ligand>
</feature>
<dbReference type="PIRSF" id="PIRSF004789">
    <property type="entry name" value="DR1281"/>
    <property type="match status" value="1"/>
</dbReference>
<evidence type="ECO:0000313" key="8">
    <source>
        <dbReference type="Proteomes" id="UP000218627"/>
    </source>
</evidence>
<evidence type="ECO:0000256" key="2">
    <source>
        <dbReference type="ARBA" id="ARBA00022801"/>
    </source>
</evidence>
<dbReference type="FunFam" id="3.60.21.10:FF:000016">
    <property type="entry name" value="Putative metallophosphoesterase"/>
    <property type="match status" value="1"/>
</dbReference>
<feature type="binding site" evidence="6">
    <location>
        <position position="65"/>
    </location>
    <ligand>
        <name>Fe cation</name>
        <dbReference type="ChEBI" id="CHEBI:24875"/>
        <label>2</label>
    </ligand>
</feature>
<proteinExistence type="inferred from homology"/>
<feature type="binding site" evidence="6">
    <location>
        <position position="37"/>
    </location>
    <ligand>
        <name>Fe cation</name>
        <dbReference type="ChEBI" id="CHEBI:24875"/>
        <label>2</label>
    </ligand>
</feature>
<dbReference type="CDD" id="cd07382">
    <property type="entry name" value="MPP_DR1281"/>
    <property type="match status" value="1"/>
</dbReference>
<protein>
    <recommendedName>
        <fullName evidence="9">TIGR00282 family metallophosphoesterase</fullName>
    </recommendedName>
</protein>
<reference evidence="8" key="1">
    <citation type="submission" date="2017-09" db="EMBL/GenBank/DDBJ databases">
        <authorList>
            <person name="Varghese N."/>
            <person name="Submissions S."/>
        </authorList>
    </citation>
    <scope>NUCLEOTIDE SEQUENCE [LARGE SCALE GENOMIC DNA]</scope>
    <source>
        <strain evidence="8">DSM 2913</strain>
    </source>
</reference>
<feature type="binding site" evidence="6">
    <location>
        <position position="176"/>
    </location>
    <ligand>
        <name>Fe cation</name>
        <dbReference type="ChEBI" id="CHEBI:24875"/>
        <label>1</label>
    </ligand>
</feature>
<evidence type="ECO:0008006" key="9">
    <source>
        <dbReference type="Google" id="ProtNLM"/>
    </source>
</evidence>
<keyword evidence="3" id="KW-0408">Iron</keyword>
<dbReference type="Pfam" id="PF13277">
    <property type="entry name" value="YmdB"/>
    <property type="match status" value="1"/>
</dbReference>
<name>A0A285NU95_9AQUI</name>
<evidence type="ECO:0000256" key="5">
    <source>
        <dbReference type="PIRSR" id="PIRSR004789-50"/>
    </source>
</evidence>
<sequence length="268" mass="30070">MRVLAVGDIIGKPGRKALKYVLRGYRDLVDLVIVNVENSAGGFGITKKVYEELKSMGVDFMTSGNHIWDKKEVYEFINSAPDLLRPANYPQGVPGRGYGIFEKKGVRFALINLMGRSFLDSNLENPFATFDKIYREVSQETPIIIVDFHAETTSEKWAFGIYADGRASLVYGTHTHVPTADQVILKGGTGYITDVGMSGCWYSVIGMKPNAVIERFIKGIPQKYEVEEKEDLVFNGILVDIDELSGKTLRIERLQQYIKKDQLAEVMV</sequence>
<evidence type="ECO:0000256" key="1">
    <source>
        <dbReference type="ARBA" id="ARBA00022723"/>
    </source>
</evidence>
<evidence type="ECO:0000256" key="6">
    <source>
        <dbReference type="PIRSR" id="PIRSR004789-51"/>
    </source>
</evidence>
<evidence type="ECO:0000256" key="3">
    <source>
        <dbReference type="ARBA" id="ARBA00023004"/>
    </source>
</evidence>
<feature type="binding site" evidence="6">
    <location>
        <position position="174"/>
    </location>
    <ligand>
        <name>Fe cation</name>
        <dbReference type="ChEBI" id="CHEBI:24875"/>
        <label>2</label>
    </ligand>
</feature>
<feature type="binding site" evidence="6">
    <location>
        <position position="8"/>
    </location>
    <ligand>
        <name>Fe cation</name>
        <dbReference type="ChEBI" id="CHEBI:24875"/>
        <label>1</label>
    </ligand>
</feature>
<comment type="similarity">
    <text evidence="4">Belongs to the YmdB-like family.</text>
</comment>